<sequence length="202" mass="22757">MNLITPGHSDRLPFHFNQQSVASLQTLGTFSSSSYNSAPPTLAYLHLETLRLWRNQSINCSASKYGGPQIASLQQKQQRHIQPENEVEDPYIVALLIALAEGQKRQQGMSSEVAKIPKETMAYFKAHLLALKQGTKTQGQSLYFYTACIPAAFLDRFDRPSQYFPCDPILISYYRIPLESGMSTIAMIRRVISAVRQQADKK</sequence>
<proteinExistence type="predicted"/>
<gene>
    <name evidence="1" type="ORF">B0I35DRAFT_485253</name>
</gene>
<evidence type="ECO:0000313" key="2">
    <source>
        <dbReference type="Proteomes" id="UP000813444"/>
    </source>
</evidence>
<keyword evidence="2" id="KW-1185">Reference proteome</keyword>
<organism evidence="1 2">
    <name type="scientific">Stachybotrys elegans</name>
    <dbReference type="NCBI Taxonomy" id="80388"/>
    <lineage>
        <taxon>Eukaryota</taxon>
        <taxon>Fungi</taxon>
        <taxon>Dikarya</taxon>
        <taxon>Ascomycota</taxon>
        <taxon>Pezizomycotina</taxon>
        <taxon>Sordariomycetes</taxon>
        <taxon>Hypocreomycetidae</taxon>
        <taxon>Hypocreales</taxon>
        <taxon>Stachybotryaceae</taxon>
        <taxon>Stachybotrys</taxon>
    </lineage>
</organism>
<dbReference type="OrthoDB" id="5343483at2759"/>
<evidence type="ECO:0000313" key="1">
    <source>
        <dbReference type="EMBL" id="KAH7303355.1"/>
    </source>
</evidence>
<comment type="caution">
    <text evidence="1">The sequence shown here is derived from an EMBL/GenBank/DDBJ whole genome shotgun (WGS) entry which is preliminary data.</text>
</comment>
<reference evidence="1" key="1">
    <citation type="journal article" date="2021" name="Nat. Commun.">
        <title>Genetic determinants of endophytism in the Arabidopsis root mycobiome.</title>
        <authorList>
            <person name="Mesny F."/>
            <person name="Miyauchi S."/>
            <person name="Thiergart T."/>
            <person name="Pickel B."/>
            <person name="Atanasova L."/>
            <person name="Karlsson M."/>
            <person name="Huettel B."/>
            <person name="Barry K.W."/>
            <person name="Haridas S."/>
            <person name="Chen C."/>
            <person name="Bauer D."/>
            <person name="Andreopoulos W."/>
            <person name="Pangilinan J."/>
            <person name="LaButti K."/>
            <person name="Riley R."/>
            <person name="Lipzen A."/>
            <person name="Clum A."/>
            <person name="Drula E."/>
            <person name="Henrissat B."/>
            <person name="Kohler A."/>
            <person name="Grigoriev I.V."/>
            <person name="Martin F.M."/>
            <person name="Hacquard S."/>
        </authorList>
    </citation>
    <scope>NUCLEOTIDE SEQUENCE</scope>
    <source>
        <strain evidence="1">MPI-CAGE-CH-0235</strain>
    </source>
</reference>
<accession>A0A8K0SDK8</accession>
<dbReference type="AlphaFoldDB" id="A0A8K0SDK8"/>
<name>A0A8K0SDK8_9HYPO</name>
<protein>
    <submittedName>
        <fullName evidence="1">Uncharacterized protein</fullName>
    </submittedName>
</protein>
<dbReference type="EMBL" id="JAGPNK010000035">
    <property type="protein sequence ID" value="KAH7303355.1"/>
    <property type="molecule type" value="Genomic_DNA"/>
</dbReference>
<dbReference type="Proteomes" id="UP000813444">
    <property type="component" value="Unassembled WGS sequence"/>
</dbReference>